<feature type="compositionally biased region" description="Polar residues" evidence="1">
    <location>
        <begin position="305"/>
        <end position="319"/>
    </location>
</feature>
<feature type="region of interest" description="Disordered" evidence="1">
    <location>
        <begin position="1"/>
        <end position="21"/>
    </location>
</feature>
<gene>
    <name evidence="3" type="primary">AlNc14C111G6397</name>
    <name evidence="3" type="ORF">ALNC14_072220</name>
</gene>
<evidence type="ECO:0000256" key="2">
    <source>
        <dbReference type="SAM" id="Phobius"/>
    </source>
</evidence>
<feature type="region of interest" description="Disordered" evidence="1">
    <location>
        <begin position="296"/>
        <end position="319"/>
    </location>
</feature>
<organism evidence="3">
    <name type="scientific">Albugo laibachii Nc14</name>
    <dbReference type="NCBI Taxonomy" id="890382"/>
    <lineage>
        <taxon>Eukaryota</taxon>
        <taxon>Sar</taxon>
        <taxon>Stramenopiles</taxon>
        <taxon>Oomycota</taxon>
        <taxon>Peronosporomycetes</taxon>
        <taxon>Albuginales</taxon>
        <taxon>Albuginaceae</taxon>
        <taxon>Albugo</taxon>
    </lineage>
</organism>
<feature type="transmembrane region" description="Helical" evidence="2">
    <location>
        <begin position="255"/>
        <end position="277"/>
    </location>
</feature>
<proteinExistence type="predicted"/>
<accession>F0WIJ7</accession>
<sequence>MKGYSTSKTKHSPTPQLKNSGQMTCSYCSYKALPCSYKSRSAEEKVERKIKKVCNPDGLIQLDDIICSNSDCPCDADRSCVSFVLGCVKTYKGGSRKRCIGATTIKKRFQMCAIDHNLTAQTTINMANDWIHYNDMTGKCTSGDCLAIKNFHNCNMMLCGHLVVAWKEKDSYNFVVSGSKSSDLSAAYFQFKASHELATTHSPRFCKSITSTKVQDCYTLKSRSHVDTICNEYYLQYDSALSMKQENYSLASLDWGPWCMVLSSAVTAILAALMAGVSYYRYRKLTSGEVKAASMSHETKHSRLNENCTNASNNTQIHT</sequence>
<keyword evidence="2" id="KW-1133">Transmembrane helix</keyword>
<protein>
    <submittedName>
        <fullName evidence="3">Uncharacterized protein AlNc14C111G6397</fullName>
    </submittedName>
</protein>
<reference evidence="3" key="2">
    <citation type="submission" date="2011-02" db="EMBL/GenBank/DDBJ databases">
        <authorList>
            <person name="MacLean D."/>
        </authorList>
    </citation>
    <scope>NUCLEOTIDE SEQUENCE</scope>
</reference>
<reference evidence="3" key="1">
    <citation type="journal article" date="2011" name="PLoS Biol.">
        <title>Gene gain and loss during evolution of obligate parasitism in the white rust pathogen of Arabidopsis thaliana.</title>
        <authorList>
            <person name="Kemen E."/>
            <person name="Gardiner A."/>
            <person name="Schultz-Larsen T."/>
            <person name="Kemen A.C."/>
            <person name="Balmuth A.L."/>
            <person name="Robert-Seilaniantz A."/>
            <person name="Bailey K."/>
            <person name="Holub E."/>
            <person name="Studholme D.J."/>
            <person name="Maclean D."/>
            <person name="Jones J.D."/>
        </authorList>
    </citation>
    <scope>NUCLEOTIDE SEQUENCE</scope>
</reference>
<keyword evidence="2" id="KW-0472">Membrane</keyword>
<dbReference type="AlphaFoldDB" id="F0WIJ7"/>
<evidence type="ECO:0000313" key="3">
    <source>
        <dbReference type="EMBL" id="CCA21079.1"/>
    </source>
</evidence>
<keyword evidence="2" id="KW-0812">Transmembrane</keyword>
<dbReference type="HOGENOM" id="CLU_872687_0_0_1"/>
<dbReference type="EMBL" id="FR824156">
    <property type="protein sequence ID" value="CCA21079.1"/>
    <property type="molecule type" value="Genomic_DNA"/>
</dbReference>
<evidence type="ECO:0000256" key="1">
    <source>
        <dbReference type="SAM" id="MobiDB-lite"/>
    </source>
</evidence>
<name>F0WIJ7_9STRA</name>